<comment type="similarity">
    <text evidence="1">Belongs to the leucine-binding protein family.</text>
</comment>
<dbReference type="PANTHER" id="PTHR30483">
    <property type="entry name" value="LEUCINE-SPECIFIC-BINDING PROTEIN"/>
    <property type="match status" value="1"/>
</dbReference>
<feature type="chain" id="PRO_5032437358" evidence="3">
    <location>
        <begin position="25"/>
        <end position="481"/>
    </location>
</feature>
<dbReference type="Proteomes" id="UP000595362">
    <property type="component" value="Chromosome"/>
</dbReference>
<protein>
    <submittedName>
        <fullName evidence="5">Penicillin-binding protein activator</fullName>
    </submittedName>
</protein>
<dbReference type="InterPro" id="IPR051010">
    <property type="entry name" value="BCAA_transport"/>
</dbReference>
<evidence type="ECO:0000256" key="2">
    <source>
        <dbReference type="ARBA" id="ARBA00022729"/>
    </source>
</evidence>
<evidence type="ECO:0000313" key="5">
    <source>
        <dbReference type="EMBL" id="QQG36950.1"/>
    </source>
</evidence>
<evidence type="ECO:0000313" key="6">
    <source>
        <dbReference type="Proteomes" id="UP000595362"/>
    </source>
</evidence>
<evidence type="ECO:0000259" key="4">
    <source>
        <dbReference type="Pfam" id="PF13458"/>
    </source>
</evidence>
<feature type="domain" description="Leucine-binding protein" evidence="4">
    <location>
        <begin position="125"/>
        <end position="464"/>
    </location>
</feature>
<dbReference type="Gene3D" id="3.40.50.2300">
    <property type="match status" value="2"/>
</dbReference>
<reference evidence="5 6" key="1">
    <citation type="submission" date="2020-07" db="EMBL/GenBank/DDBJ databases">
        <title>Huge and variable diversity of episymbiotic CPR bacteria and DPANN archaea in groundwater ecosystems.</title>
        <authorList>
            <person name="He C.Y."/>
            <person name="Keren R."/>
            <person name="Whittaker M."/>
            <person name="Farag I.F."/>
            <person name="Doudna J."/>
            <person name="Cate J.H.D."/>
            <person name="Banfield J.F."/>
        </authorList>
    </citation>
    <scope>NUCLEOTIDE SEQUENCE [LARGE SCALE GENOMIC DNA]</scope>
    <source>
        <strain evidence="5">NC_groundwater_70_Ag_B-0.1um_54_66</strain>
    </source>
</reference>
<dbReference type="AlphaFoldDB" id="A0A7T5R3M8"/>
<dbReference type="InterPro" id="IPR028082">
    <property type="entry name" value="Peripla_BP_I"/>
</dbReference>
<evidence type="ECO:0000256" key="3">
    <source>
        <dbReference type="SAM" id="SignalP"/>
    </source>
</evidence>
<feature type="signal peptide" evidence="3">
    <location>
        <begin position="1"/>
        <end position="24"/>
    </location>
</feature>
<organism evidence="5 6">
    <name type="scientific">Micavibrio aeruginosavorus</name>
    <dbReference type="NCBI Taxonomy" id="349221"/>
    <lineage>
        <taxon>Bacteria</taxon>
        <taxon>Pseudomonadati</taxon>
        <taxon>Bdellovibrionota</taxon>
        <taxon>Bdellovibrionia</taxon>
        <taxon>Bdellovibrionales</taxon>
        <taxon>Pseudobdellovibrionaceae</taxon>
        <taxon>Micavibrio</taxon>
    </lineage>
</organism>
<dbReference type="SUPFAM" id="SSF53822">
    <property type="entry name" value="Periplasmic binding protein-like I"/>
    <property type="match status" value="1"/>
</dbReference>
<dbReference type="InterPro" id="IPR028081">
    <property type="entry name" value="Leu-bd"/>
</dbReference>
<dbReference type="Pfam" id="PF13458">
    <property type="entry name" value="Peripla_BP_6"/>
    <property type="match status" value="1"/>
</dbReference>
<sequence length="481" mass="50927">MMKKILSRLLSLFLLVSLAISLNACVGNGQNPWNRSQPAASNASAEPSPLTREALTREIIAAPHGVKLEDTPAMPQTYDSQMAVAPAPAGYDTEAVETYPVAGYDTAPQTAAAPALPQSAPQAAVKVALLVPLSGKNANLGQAMLQAAQLALFDMEYDRIELMPQDTKGTPEGARTAAQLALADGAQLILGPVFAGEARAAAPIAQQANINVISFSTDWTLAQGNTFVMGFLPFTQVERIVQYVAAQRLNRVAIIAPETEYGNVVVSAWNVHASRSGLAPASILRASPGSAAASEKISAFTNYEARSAIIKEGGQAPAPFDAVFMPLGGSEAVSLADSLSFYELDPRTVRRIGTGLWDDAALAAQKNMDGAWFAASDPALRKAFERRYYDSYGAAPPRLSTLAYDATSLAVVLAKSGLAHYGAPAYDRASITNPNGFAGIDGIFRFRPDGMAERGLAIIEYKNGSMNVIDPAPRSFVRTQY</sequence>
<keyword evidence="2 3" id="KW-0732">Signal</keyword>
<dbReference type="EMBL" id="CP066681">
    <property type="protein sequence ID" value="QQG36950.1"/>
    <property type="molecule type" value="Genomic_DNA"/>
</dbReference>
<name>A0A7T5R3M8_9BACT</name>
<evidence type="ECO:0000256" key="1">
    <source>
        <dbReference type="ARBA" id="ARBA00010062"/>
    </source>
</evidence>
<accession>A0A7T5R3M8</accession>
<proteinExistence type="inferred from homology"/>
<dbReference type="CDD" id="cd06339">
    <property type="entry name" value="PBP1_YraM_LppC_lipoprotein-like"/>
    <property type="match status" value="1"/>
</dbReference>
<dbReference type="PANTHER" id="PTHR30483:SF6">
    <property type="entry name" value="PERIPLASMIC BINDING PROTEIN OF ABC TRANSPORTER FOR NATURAL AMINO ACIDS"/>
    <property type="match status" value="1"/>
</dbReference>
<gene>
    <name evidence="5" type="ORF">HYS17_04040</name>
</gene>